<evidence type="ECO:0000313" key="1">
    <source>
        <dbReference type="EMBL" id="KAI8545208.1"/>
    </source>
</evidence>
<evidence type="ECO:0000313" key="2">
    <source>
        <dbReference type="Proteomes" id="UP001062846"/>
    </source>
</evidence>
<accession>A0ACC0MVY6</accession>
<dbReference type="Proteomes" id="UP001062846">
    <property type="component" value="Chromosome 7"/>
</dbReference>
<keyword evidence="2" id="KW-1185">Reference proteome</keyword>
<name>A0ACC0MVY6_RHOML</name>
<comment type="caution">
    <text evidence="1">The sequence shown here is derived from an EMBL/GenBank/DDBJ whole genome shotgun (WGS) entry which is preliminary data.</text>
</comment>
<dbReference type="EMBL" id="CM046394">
    <property type="protein sequence ID" value="KAI8545208.1"/>
    <property type="molecule type" value="Genomic_DNA"/>
</dbReference>
<reference evidence="1" key="1">
    <citation type="submission" date="2022-02" db="EMBL/GenBank/DDBJ databases">
        <title>Plant Genome Project.</title>
        <authorList>
            <person name="Zhang R.-G."/>
        </authorList>
    </citation>
    <scope>NUCLEOTIDE SEQUENCE</scope>
    <source>
        <strain evidence="1">AT1</strain>
    </source>
</reference>
<sequence length="153" mass="17362">MKQERLQALGVKELQSNPVKMLLMLETLLWRYIAVGGKRDLSVVPVQARATCYNPTGFNCNCTSVNFIPYLPWKFPESEMQLNYLSSSNESPFPDGERMLLTRWLLLFVAFVLRILSLLTNVSPRQGNLQGKFCISIEIKLLSLDHVVVGLLS</sequence>
<proteinExistence type="predicted"/>
<organism evidence="1 2">
    <name type="scientific">Rhododendron molle</name>
    <name type="common">Chinese azalea</name>
    <name type="synonym">Azalea mollis</name>
    <dbReference type="NCBI Taxonomy" id="49168"/>
    <lineage>
        <taxon>Eukaryota</taxon>
        <taxon>Viridiplantae</taxon>
        <taxon>Streptophyta</taxon>
        <taxon>Embryophyta</taxon>
        <taxon>Tracheophyta</taxon>
        <taxon>Spermatophyta</taxon>
        <taxon>Magnoliopsida</taxon>
        <taxon>eudicotyledons</taxon>
        <taxon>Gunneridae</taxon>
        <taxon>Pentapetalae</taxon>
        <taxon>asterids</taxon>
        <taxon>Ericales</taxon>
        <taxon>Ericaceae</taxon>
        <taxon>Ericoideae</taxon>
        <taxon>Rhodoreae</taxon>
        <taxon>Rhododendron</taxon>
    </lineage>
</organism>
<protein>
    <submittedName>
        <fullName evidence="1">Uncharacterized protein</fullName>
    </submittedName>
</protein>
<gene>
    <name evidence="1" type="ORF">RHMOL_Rhmol07G0023800</name>
</gene>